<feature type="transmembrane region" description="Helical" evidence="2">
    <location>
        <begin position="12"/>
        <end position="30"/>
    </location>
</feature>
<accession>A0A559JKX7</accession>
<feature type="compositionally biased region" description="Polar residues" evidence="1">
    <location>
        <begin position="115"/>
        <end position="125"/>
    </location>
</feature>
<gene>
    <name evidence="3" type="ORF">FPZ45_10930</name>
</gene>
<evidence type="ECO:0000256" key="2">
    <source>
        <dbReference type="SAM" id="Phobius"/>
    </source>
</evidence>
<comment type="caution">
    <text evidence="3">The sequence shown here is derived from an EMBL/GenBank/DDBJ whole genome shotgun (WGS) entry which is preliminary data.</text>
</comment>
<proteinExistence type="predicted"/>
<keyword evidence="2" id="KW-0472">Membrane</keyword>
<dbReference type="EMBL" id="VNJJ01000005">
    <property type="protein sequence ID" value="TVY00533.1"/>
    <property type="molecule type" value="Genomic_DNA"/>
</dbReference>
<protein>
    <submittedName>
        <fullName evidence="3">Uncharacterized protein</fullName>
    </submittedName>
</protein>
<feature type="region of interest" description="Disordered" evidence="1">
    <location>
        <begin position="34"/>
        <end position="125"/>
    </location>
</feature>
<sequence>MEELLSFLSRNFYIVFIIIGLLYSMFFRKSPIEKRPPNRMPDFGGEGQQRHPERPERPRMGHAPEVSWPGSEEVESPEPERPIAVKVRVQSKPEPKKAATPVAAQSSLAAPATLEQPQGSSEASLNLTAVDMRRAVIWSEILGPPRAKRPYRR</sequence>
<keyword evidence="4" id="KW-1185">Reference proteome</keyword>
<evidence type="ECO:0000313" key="3">
    <source>
        <dbReference type="EMBL" id="TVY00533.1"/>
    </source>
</evidence>
<name>A0A559JKX7_9BACL</name>
<keyword evidence="2" id="KW-0812">Transmembrane</keyword>
<feature type="compositionally biased region" description="Basic and acidic residues" evidence="1">
    <location>
        <begin position="48"/>
        <end position="59"/>
    </location>
</feature>
<evidence type="ECO:0000256" key="1">
    <source>
        <dbReference type="SAM" id="MobiDB-lite"/>
    </source>
</evidence>
<organism evidence="3 4">
    <name type="scientific">Cohnella terricola</name>
    <dbReference type="NCBI Taxonomy" id="1289167"/>
    <lineage>
        <taxon>Bacteria</taxon>
        <taxon>Bacillati</taxon>
        <taxon>Bacillota</taxon>
        <taxon>Bacilli</taxon>
        <taxon>Bacillales</taxon>
        <taxon>Paenibacillaceae</taxon>
        <taxon>Cohnella</taxon>
    </lineage>
</organism>
<dbReference type="Proteomes" id="UP000316330">
    <property type="component" value="Unassembled WGS sequence"/>
</dbReference>
<reference evidence="3 4" key="1">
    <citation type="submission" date="2019-07" db="EMBL/GenBank/DDBJ databases">
        <authorList>
            <person name="Kim J."/>
        </authorList>
    </citation>
    <scope>NUCLEOTIDE SEQUENCE [LARGE SCALE GENOMIC DNA]</scope>
    <source>
        <strain evidence="3 4">G13</strain>
    </source>
</reference>
<dbReference type="RefSeq" id="WP_144701186.1">
    <property type="nucleotide sequence ID" value="NZ_VNJJ01000005.1"/>
</dbReference>
<keyword evidence="2" id="KW-1133">Transmembrane helix</keyword>
<dbReference type="OrthoDB" id="1798639at2"/>
<evidence type="ECO:0000313" key="4">
    <source>
        <dbReference type="Proteomes" id="UP000316330"/>
    </source>
</evidence>
<dbReference type="AlphaFoldDB" id="A0A559JKX7"/>